<evidence type="ECO:0000313" key="7">
    <source>
        <dbReference type="EMBL" id="OAJ43625.1"/>
    </source>
</evidence>
<dbReference type="VEuPathDB" id="FungiDB:BDEG_26967"/>
<reference evidence="7 8" key="1">
    <citation type="submission" date="2006-10" db="EMBL/GenBank/DDBJ databases">
        <title>The Genome Sequence of Batrachochytrium dendrobatidis JEL423.</title>
        <authorList>
            <consortium name="The Broad Institute Genome Sequencing Platform"/>
            <person name="Birren B."/>
            <person name="Lander E."/>
            <person name="Galagan J."/>
            <person name="Cuomo C."/>
            <person name="Devon K."/>
            <person name="Jaffe D."/>
            <person name="Butler J."/>
            <person name="Alvarez P."/>
            <person name="Gnerre S."/>
            <person name="Grabherr M."/>
            <person name="Kleber M."/>
            <person name="Mauceli E."/>
            <person name="Brockman W."/>
            <person name="Young S."/>
            <person name="LaButti K."/>
            <person name="Sykes S."/>
            <person name="DeCaprio D."/>
            <person name="Crawford M."/>
            <person name="Koehrsen M."/>
            <person name="Engels R."/>
            <person name="Montgomery P."/>
            <person name="Pearson M."/>
            <person name="Howarth C."/>
            <person name="Larson L."/>
            <person name="White J."/>
            <person name="O'Leary S."/>
            <person name="Kodira C."/>
            <person name="Zeng Q."/>
            <person name="Yandava C."/>
            <person name="Alvarado L."/>
            <person name="Longcore J."/>
            <person name="James T."/>
        </authorList>
    </citation>
    <scope>NUCLEOTIDE SEQUENCE [LARGE SCALE GENOMIC DNA]</scope>
    <source>
        <strain evidence="7 8">JEL423</strain>
    </source>
</reference>
<evidence type="ECO:0000256" key="2">
    <source>
        <dbReference type="ARBA" id="ARBA00023128"/>
    </source>
</evidence>
<proteinExistence type="inferred from homology"/>
<evidence type="ECO:0000259" key="6">
    <source>
        <dbReference type="Pfam" id="PF08213"/>
    </source>
</evidence>
<accession>A0A177WVF6</accession>
<feature type="domain" description="Ribosomal protein mS38 C-terminal" evidence="6">
    <location>
        <begin position="252"/>
        <end position="276"/>
    </location>
</feature>
<dbReference type="Pfam" id="PF08213">
    <property type="entry name" value="COX24_C"/>
    <property type="match status" value="1"/>
</dbReference>
<protein>
    <recommendedName>
        <fullName evidence="4">Small ribosomal subunit protein mS38</fullName>
    </recommendedName>
</protein>
<evidence type="ECO:0000256" key="1">
    <source>
        <dbReference type="ARBA" id="ARBA00004173"/>
    </source>
</evidence>
<dbReference type="EMBL" id="DS022310">
    <property type="protein sequence ID" value="OAJ43625.1"/>
    <property type="molecule type" value="Genomic_DNA"/>
</dbReference>
<dbReference type="GO" id="GO:0005739">
    <property type="term" value="C:mitochondrion"/>
    <property type="evidence" value="ECO:0007669"/>
    <property type="project" value="UniProtKB-SubCell"/>
</dbReference>
<comment type="similarity">
    <text evidence="3">Belongs to the mitochondrion-specific ribosomal protein mS38 family.</text>
</comment>
<dbReference type="PANTHER" id="PTHR32035">
    <property type="entry name" value="AURORA KINASE A-INTERACTING PROTEIN"/>
    <property type="match status" value="1"/>
</dbReference>
<sequence>MVMMISRFSIIKKVVPTACTSSFISRIVAYRLFSGLPLRSSKSLVGLTTQKHTSCDDMMLESVAETGFYSQHRPLAPQFVLPLEFQPLYSQSATSASASSADQEIAEDDVAHALSMNVVDQHTLQRHKPGTVPHIDNAEWYDDEYAKIFNSFAPFVPPSQSDEAVTWHDQPFALNGNMSGNVFTDDAQLLNHFFESFSSPDVSHPTIHTDRGRQRPLLFRRTLHITQPQSDKIDIALPCIKKDSMQLARHINIIKIRRKKMNKHKWKKYRRRVRNSSRYNKEKLRKSGVQRKKQD</sequence>
<dbReference type="OrthoDB" id="2115049at2759"/>
<keyword evidence="2" id="KW-0496">Mitochondrion</keyword>
<evidence type="ECO:0000256" key="3">
    <source>
        <dbReference type="ARBA" id="ARBA00035647"/>
    </source>
</evidence>
<dbReference type="InterPro" id="IPR013177">
    <property type="entry name" value="Ribosomal_mS38_C"/>
</dbReference>
<feature type="region of interest" description="Disordered" evidence="5">
    <location>
        <begin position="262"/>
        <end position="295"/>
    </location>
</feature>
<reference evidence="7 8" key="2">
    <citation type="submission" date="2016-05" db="EMBL/GenBank/DDBJ databases">
        <title>Lineage-specific infection strategies underlie the spectrum of fungal disease in amphibians.</title>
        <authorList>
            <person name="Cuomo C.A."/>
            <person name="Farrer R.A."/>
            <person name="James T."/>
            <person name="Longcore J."/>
            <person name="Birren B."/>
        </authorList>
    </citation>
    <scope>NUCLEOTIDE SEQUENCE [LARGE SCALE GENOMIC DNA]</scope>
    <source>
        <strain evidence="7 8">JEL423</strain>
    </source>
</reference>
<dbReference type="AlphaFoldDB" id="A0A177WVF6"/>
<organism evidence="7 8">
    <name type="scientific">Batrachochytrium dendrobatidis (strain JEL423)</name>
    <dbReference type="NCBI Taxonomy" id="403673"/>
    <lineage>
        <taxon>Eukaryota</taxon>
        <taxon>Fungi</taxon>
        <taxon>Fungi incertae sedis</taxon>
        <taxon>Chytridiomycota</taxon>
        <taxon>Chytridiomycota incertae sedis</taxon>
        <taxon>Chytridiomycetes</taxon>
        <taxon>Rhizophydiales</taxon>
        <taxon>Rhizophydiales incertae sedis</taxon>
        <taxon>Batrachochytrium</taxon>
    </lineage>
</organism>
<evidence type="ECO:0000256" key="5">
    <source>
        <dbReference type="SAM" id="MobiDB-lite"/>
    </source>
</evidence>
<dbReference type="Proteomes" id="UP000077115">
    <property type="component" value="Unassembled WGS sequence"/>
</dbReference>
<comment type="subcellular location">
    <subcellularLocation>
        <location evidence="1">Mitochondrion</location>
    </subcellularLocation>
</comment>
<evidence type="ECO:0000256" key="4">
    <source>
        <dbReference type="ARBA" id="ARBA00035682"/>
    </source>
</evidence>
<gene>
    <name evidence="7" type="ORF">BDEG_26967</name>
</gene>
<name>A0A177WVF6_BATDL</name>
<feature type="compositionally biased region" description="Basic residues" evidence="5">
    <location>
        <begin position="262"/>
        <end position="275"/>
    </location>
</feature>
<dbReference type="PANTHER" id="PTHR32035:SF3">
    <property type="entry name" value="SMALL RIBOSOMAL SUBUNIT PROTEIN MS38"/>
    <property type="match status" value="1"/>
</dbReference>
<feature type="compositionally biased region" description="Basic residues" evidence="5">
    <location>
        <begin position="283"/>
        <end position="295"/>
    </location>
</feature>
<evidence type="ECO:0000313" key="8">
    <source>
        <dbReference type="Proteomes" id="UP000077115"/>
    </source>
</evidence>